<dbReference type="Proteomes" id="UP001454036">
    <property type="component" value="Unassembled WGS sequence"/>
</dbReference>
<feature type="region of interest" description="Disordered" evidence="6">
    <location>
        <begin position="124"/>
        <end position="165"/>
    </location>
</feature>
<name>A0AAV3QXV0_LITER</name>
<protein>
    <submittedName>
        <fullName evidence="10">Chromatin/chromatin-binding, or -regulatory protein</fullName>
    </submittedName>
</protein>
<gene>
    <name evidence="10" type="ORF">LIER_22672</name>
</gene>
<feature type="domain" description="Myb-like" evidence="7">
    <location>
        <begin position="61"/>
        <end position="111"/>
    </location>
</feature>
<dbReference type="Gene3D" id="1.10.10.60">
    <property type="entry name" value="Homeodomain-like"/>
    <property type="match status" value="1"/>
</dbReference>
<keyword evidence="3" id="KW-0238">DNA-binding</keyword>
<accession>A0AAV3QXV0</accession>
<dbReference type="AlphaFoldDB" id="A0AAV3QXV0"/>
<dbReference type="InterPro" id="IPR006447">
    <property type="entry name" value="Myb_dom_plants"/>
</dbReference>
<dbReference type="InterPro" id="IPR017884">
    <property type="entry name" value="SANT_dom"/>
</dbReference>
<dbReference type="InterPro" id="IPR001005">
    <property type="entry name" value="SANT/Myb"/>
</dbReference>
<evidence type="ECO:0000256" key="1">
    <source>
        <dbReference type="ARBA" id="ARBA00004123"/>
    </source>
</evidence>
<feature type="compositionally biased region" description="Polar residues" evidence="6">
    <location>
        <begin position="1"/>
        <end position="29"/>
    </location>
</feature>
<feature type="compositionally biased region" description="Basic residues" evidence="6">
    <location>
        <begin position="135"/>
        <end position="145"/>
    </location>
</feature>
<dbReference type="FunFam" id="1.10.10.60:FF:000023">
    <property type="entry name" value="protein REVEILLE 6 isoform X1"/>
    <property type="match status" value="1"/>
</dbReference>
<reference evidence="10 11" key="1">
    <citation type="submission" date="2024-01" db="EMBL/GenBank/DDBJ databases">
        <title>The complete chloroplast genome sequence of Lithospermum erythrorhizon: insights into the phylogenetic relationship among Boraginaceae species and the maternal lineages of purple gromwells.</title>
        <authorList>
            <person name="Okada T."/>
            <person name="Watanabe K."/>
        </authorList>
    </citation>
    <scope>NUCLEOTIDE SEQUENCE [LARGE SCALE GENOMIC DNA]</scope>
</reference>
<feature type="region of interest" description="Disordered" evidence="6">
    <location>
        <begin position="340"/>
        <end position="394"/>
    </location>
</feature>
<feature type="domain" description="HTH myb-type" evidence="9">
    <location>
        <begin position="61"/>
        <end position="115"/>
    </location>
</feature>
<keyword evidence="11" id="KW-1185">Reference proteome</keyword>
<feature type="compositionally biased region" description="Low complexity" evidence="6">
    <location>
        <begin position="340"/>
        <end position="356"/>
    </location>
</feature>
<feature type="compositionally biased region" description="Polar residues" evidence="6">
    <location>
        <begin position="379"/>
        <end position="389"/>
    </location>
</feature>
<dbReference type="InterPro" id="IPR017930">
    <property type="entry name" value="Myb_dom"/>
</dbReference>
<evidence type="ECO:0000256" key="4">
    <source>
        <dbReference type="ARBA" id="ARBA00023163"/>
    </source>
</evidence>
<dbReference type="GO" id="GO:0010468">
    <property type="term" value="P:regulation of gene expression"/>
    <property type="evidence" value="ECO:0007669"/>
    <property type="project" value="UniProtKB-ARBA"/>
</dbReference>
<feature type="region of interest" description="Disordered" evidence="6">
    <location>
        <begin position="1"/>
        <end position="36"/>
    </location>
</feature>
<evidence type="ECO:0000256" key="5">
    <source>
        <dbReference type="ARBA" id="ARBA00023242"/>
    </source>
</evidence>
<evidence type="ECO:0000259" key="8">
    <source>
        <dbReference type="PROSITE" id="PS51293"/>
    </source>
</evidence>
<evidence type="ECO:0000259" key="7">
    <source>
        <dbReference type="PROSITE" id="PS50090"/>
    </source>
</evidence>
<dbReference type="PROSITE" id="PS50090">
    <property type="entry name" value="MYB_LIKE"/>
    <property type="match status" value="1"/>
</dbReference>
<dbReference type="PROSITE" id="PS51293">
    <property type="entry name" value="SANT"/>
    <property type="match status" value="1"/>
</dbReference>
<keyword evidence="2" id="KW-0805">Transcription regulation</keyword>
<keyword evidence="5" id="KW-0539">Nucleus</keyword>
<dbReference type="EMBL" id="BAABME010006243">
    <property type="protein sequence ID" value="GAA0167826.1"/>
    <property type="molecule type" value="Genomic_DNA"/>
</dbReference>
<dbReference type="PANTHER" id="PTHR12802:SF155">
    <property type="entry name" value="DEUBIQUITINASE MYSM1"/>
    <property type="match status" value="1"/>
</dbReference>
<comment type="caution">
    <text evidence="10">The sequence shown here is derived from an EMBL/GenBank/DDBJ whole genome shotgun (WGS) entry which is preliminary data.</text>
</comment>
<dbReference type="Pfam" id="PF00249">
    <property type="entry name" value="Myb_DNA-binding"/>
    <property type="match status" value="1"/>
</dbReference>
<evidence type="ECO:0000259" key="9">
    <source>
        <dbReference type="PROSITE" id="PS51294"/>
    </source>
</evidence>
<dbReference type="GO" id="GO:0005634">
    <property type="term" value="C:nucleus"/>
    <property type="evidence" value="ECO:0007669"/>
    <property type="project" value="UniProtKB-SubCell"/>
</dbReference>
<keyword evidence="4" id="KW-0804">Transcription</keyword>
<dbReference type="InterPro" id="IPR009057">
    <property type="entry name" value="Homeodomain-like_sf"/>
</dbReference>
<dbReference type="NCBIfam" id="TIGR01557">
    <property type="entry name" value="myb_SHAQKYF"/>
    <property type="match status" value="1"/>
</dbReference>
<dbReference type="SMART" id="SM00717">
    <property type="entry name" value="SANT"/>
    <property type="match status" value="1"/>
</dbReference>
<dbReference type="PANTHER" id="PTHR12802">
    <property type="entry name" value="SWI/SNF COMPLEX-RELATED"/>
    <property type="match status" value="1"/>
</dbReference>
<evidence type="ECO:0000313" key="10">
    <source>
        <dbReference type="EMBL" id="GAA0167826.1"/>
    </source>
</evidence>
<sequence>MVASAKSIQDQSGSSGSKTTIPMSSQFSQDGEEHAVESLQLKEQLNQSDGDYVPKVRKPYTITKQRERWTEEEHNKFVEALKLYGRAWRRIEEHVGTKTAVQIRSHAQKFFSKVTRESTCGDLDSVKPVEIPPPRPKRKPMHPYPRKLASQSKSGNPVAEMSGRPASISCSQLTLEQENQSPNSILSAVGSDELLMSDSNTPNGSSSPVTSATDVNYAHTVHSGVLNEFPEENKLSSNQGNYSPSIDEEVAVKIKLVSQDNGFCKEESVDTPSRWLKLFGQTVLVTDSYRPSTPTVGTCKAQTIDAISGPPVGTLALNLMPAKDPLCNLSDTDSPLSFWASSGGSSSTSPRVYSPVPIKPSPTYDNDRESPEKDGYQKEGSSTGSNTESICIDGDGYKKPDIEAQSLEISLGKEVKVLPLKPRNTDILKHRAMVFKGSNVGFVPYKRCLADRDNLSLTEDRSEQRVRLSL</sequence>
<feature type="compositionally biased region" description="Basic and acidic residues" evidence="6">
    <location>
        <begin position="365"/>
        <end position="377"/>
    </location>
</feature>
<evidence type="ECO:0000256" key="6">
    <source>
        <dbReference type="SAM" id="MobiDB-lite"/>
    </source>
</evidence>
<dbReference type="CDD" id="cd00167">
    <property type="entry name" value="SANT"/>
    <property type="match status" value="1"/>
</dbReference>
<evidence type="ECO:0000313" key="11">
    <source>
        <dbReference type="Proteomes" id="UP001454036"/>
    </source>
</evidence>
<evidence type="ECO:0000256" key="3">
    <source>
        <dbReference type="ARBA" id="ARBA00023125"/>
    </source>
</evidence>
<comment type="subcellular location">
    <subcellularLocation>
        <location evidence="1">Nucleus</location>
    </subcellularLocation>
</comment>
<feature type="domain" description="SANT" evidence="8">
    <location>
        <begin position="64"/>
        <end position="115"/>
    </location>
</feature>
<dbReference type="PROSITE" id="PS51294">
    <property type="entry name" value="HTH_MYB"/>
    <property type="match status" value="1"/>
</dbReference>
<organism evidence="10 11">
    <name type="scientific">Lithospermum erythrorhizon</name>
    <name type="common">Purple gromwell</name>
    <name type="synonym">Lithospermum officinale var. erythrorhizon</name>
    <dbReference type="NCBI Taxonomy" id="34254"/>
    <lineage>
        <taxon>Eukaryota</taxon>
        <taxon>Viridiplantae</taxon>
        <taxon>Streptophyta</taxon>
        <taxon>Embryophyta</taxon>
        <taxon>Tracheophyta</taxon>
        <taxon>Spermatophyta</taxon>
        <taxon>Magnoliopsida</taxon>
        <taxon>eudicotyledons</taxon>
        <taxon>Gunneridae</taxon>
        <taxon>Pentapetalae</taxon>
        <taxon>asterids</taxon>
        <taxon>lamiids</taxon>
        <taxon>Boraginales</taxon>
        <taxon>Boraginaceae</taxon>
        <taxon>Boraginoideae</taxon>
        <taxon>Lithospermeae</taxon>
        <taxon>Lithospermum</taxon>
    </lineage>
</organism>
<proteinExistence type="predicted"/>
<evidence type="ECO:0000256" key="2">
    <source>
        <dbReference type="ARBA" id="ARBA00023015"/>
    </source>
</evidence>
<dbReference type="GO" id="GO:0003677">
    <property type="term" value="F:DNA binding"/>
    <property type="evidence" value="ECO:0007669"/>
    <property type="project" value="UniProtKB-KW"/>
</dbReference>
<dbReference type="SUPFAM" id="SSF46689">
    <property type="entry name" value="Homeodomain-like"/>
    <property type="match status" value="1"/>
</dbReference>